<protein>
    <submittedName>
        <fullName evidence="1">Uncharacterized protein</fullName>
    </submittedName>
</protein>
<dbReference type="EMBL" id="CP046620">
    <property type="protein sequence ID" value="QHQ35872.1"/>
    <property type="molecule type" value="Genomic_DNA"/>
</dbReference>
<dbReference type="RefSeq" id="WP_161862430.1">
    <property type="nucleotide sequence ID" value="NZ_CP046620.1"/>
</dbReference>
<evidence type="ECO:0000313" key="2">
    <source>
        <dbReference type="Proteomes" id="UP000464495"/>
    </source>
</evidence>
<organism evidence="1 2">
    <name type="scientific">Algicella marina</name>
    <dbReference type="NCBI Taxonomy" id="2683284"/>
    <lineage>
        <taxon>Bacteria</taxon>
        <taxon>Pseudomonadati</taxon>
        <taxon>Pseudomonadota</taxon>
        <taxon>Alphaproteobacteria</taxon>
        <taxon>Rhodobacterales</taxon>
        <taxon>Paracoccaceae</taxon>
        <taxon>Algicella</taxon>
    </lineage>
</organism>
<dbReference type="Proteomes" id="UP000464495">
    <property type="component" value="Chromosome"/>
</dbReference>
<reference evidence="1 2" key="1">
    <citation type="submission" date="2019-12" db="EMBL/GenBank/DDBJ databases">
        <title>Complete genome sequence of Algicella marina strain 9Alg 56(T) isolated from the red alga Tichocarpus crinitus.</title>
        <authorList>
            <person name="Kim S.-G."/>
            <person name="Nedashkovskaya O.I."/>
        </authorList>
    </citation>
    <scope>NUCLEOTIDE SEQUENCE [LARGE SCALE GENOMIC DNA]</scope>
    <source>
        <strain evidence="1 2">9Alg 56</strain>
    </source>
</reference>
<evidence type="ECO:0000313" key="1">
    <source>
        <dbReference type="EMBL" id="QHQ35872.1"/>
    </source>
</evidence>
<keyword evidence="2" id="KW-1185">Reference proteome</keyword>
<name>A0A6P1T5P7_9RHOB</name>
<dbReference type="AlphaFoldDB" id="A0A6P1T5P7"/>
<proteinExistence type="predicted"/>
<accession>A0A6P1T5P7</accession>
<dbReference type="Pfam" id="PF17963">
    <property type="entry name" value="Big_9"/>
    <property type="match status" value="1"/>
</dbReference>
<dbReference type="KEGG" id="amaq:GO499_12150"/>
<sequence>MTRHYGFNSGFNKYGFGGNYSWGHDGGRSHSGGWGGGNDWGFGGGWGSKGGWDIGGWGHKISWGFQLWGRIKEGGWDFGDWGNWGCKDDPVVPVIELEAIKDEVTVAEGDTIAFNVLDNDVAAEGAVLTLFFAGYGELEIALGETVEFTSDAGNSGLLTVEENGDVTFDPEGDFTAEDLFVFSYAVRDAEGNTTNGDVVITVTPDLEAVKDDVTIDEDGIAVLNVLENDIAASDAVLTVFFAGFGEVEIPIGDTFEFTSLGGRTAALTLEADGDLVVDPLGDFADLDEGETDMFVFTYAVTDADGVISGGDVSITVNGVTELDV</sequence>
<gene>
    <name evidence="1" type="ORF">GO499_12150</name>
</gene>